<evidence type="ECO:0000313" key="2">
    <source>
        <dbReference type="Proteomes" id="UP001592528"/>
    </source>
</evidence>
<evidence type="ECO:0000313" key="1">
    <source>
        <dbReference type="EMBL" id="MFC1405036.1"/>
    </source>
</evidence>
<keyword evidence="2" id="KW-1185">Reference proteome</keyword>
<proteinExistence type="predicted"/>
<dbReference type="EMBL" id="JBHEZZ010000018">
    <property type="protein sequence ID" value="MFC1405036.1"/>
    <property type="molecule type" value="Genomic_DNA"/>
</dbReference>
<accession>A0ABV6UUG5</accession>
<evidence type="ECO:0008006" key="3">
    <source>
        <dbReference type="Google" id="ProtNLM"/>
    </source>
</evidence>
<comment type="caution">
    <text evidence="1">The sequence shown here is derived from an EMBL/GenBank/DDBJ whole genome shotgun (WGS) entry which is preliminary data.</text>
</comment>
<dbReference type="RefSeq" id="WP_030259410.1">
    <property type="nucleotide sequence ID" value="NZ_JBHEZZ010000018.1"/>
</dbReference>
<name>A0ABV6UUG5_9ACTN</name>
<organism evidence="1 2">
    <name type="scientific">Streptacidiphilus cavernicola</name>
    <dbReference type="NCBI Taxonomy" id="3342716"/>
    <lineage>
        <taxon>Bacteria</taxon>
        <taxon>Bacillati</taxon>
        <taxon>Actinomycetota</taxon>
        <taxon>Actinomycetes</taxon>
        <taxon>Kitasatosporales</taxon>
        <taxon>Streptomycetaceae</taxon>
        <taxon>Streptacidiphilus</taxon>
    </lineage>
</organism>
<sequence length="465" mass="49445">MAPAGASDPRDPLPGYLAGLDHEALVALLLEAAHHDRELGERLRSAAARTALREVGDDPAAVGAAVEAALRPVGELDGPGTRLYAEQVRAVVGLLRSTLPGGDAALVVRLAQQAVEQVGAAAVRADDSSGDLAAAAEDLAALHLDACRESRPDPAELGHWLAERHLTVDQDVLYGIGSYAPILGERGLDAYSSTLTVLWDQPGTAGSPALARRLEALHTARGDTDALVAVLAADLGHPSRHLRIAELLAAEGRIAEAVDWAEQGLAATPAGRGPDAPLPAFLARHYGAVGRGNEAVALLREQFRRRPDHDAYLALAAAAAPADAAGQREWALGELHQRAARPTTRSWENPASPLIEFLLADGDLDGAWAAAHRYAVPHPALLRLAELRAATHPADAAPVYREEIDQQIEQQSRESFRAAADRTVRLRDLYRDMGAPEQGERIVAEIRELHRTRGSLMAELDARGL</sequence>
<reference evidence="1 2" key="1">
    <citation type="submission" date="2024-09" db="EMBL/GenBank/DDBJ databases">
        <authorList>
            <person name="Lee S.D."/>
        </authorList>
    </citation>
    <scope>NUCLEOTIDE SEQUENCE [LARGE SCALE GENOMIC DNA]</scope>
    <source>
        <strain evidence="1 2">N1-5</strain>
    </source>
</reference>
<protein>
    <recommendedName>
        <fullName evidence="3">Tetratricopeptide repeat protein</fullName>
    </recommendedName>
</protein>
<gene>
    <name evidence="1" type="ORF">ACEZDJ_27510</name>
</gene>
<dbReference type="Proteomes" id="UP001592528">
    <property type="component" value="Unassembled WGS sequence"/>
</dbReference>